<proteinExistence type="predicted"/>
<sequence>MSRSHPNCWTEKGHVCQEPSGRACIECGKPAGTRWGPYYCPDCDVIRLDRITASLDEIERQIGQPQ</sequence>
<evidence type="ECO:0000313" key="2">
    <source>
        <dbReference type="Proteomes" id="UP000603463"/>
    </source>
</evidence>
<organism evidence="1 2">
    <name type="scientific">Rhodococcus hoagii</name>
    <name type="common">Corynebacterium equii</name>
    <dbReference type="NCBI Taxonomy" id="43767"/>
    <lineage>
        <taxon>Bacteria</taxon>
        <taxon>Bacillati</taxon>
        <taxon>Actinomycetota</taxon>
        <taxon>Actinomycetes</taxon>
        <taxon>Mycobacteriales</taxon>
        <taxon>Nocardiaceae</taxon>
        <taxon>Prescottella</taxon>
    </lineage>
</organism>
<protein>
    <submittedName>
        <fullName evidence="1">Uncharacterized protein</fullName>
    </submittedName>
</protein>
<evidence type="ECO:0000313" key="1">
    <source>
        <dbReference type="EMBL" id="NKT77344.1"/>
    </source>
</evidence>
<dbReference type="AlphaFoldDB" id="A0A9Q4ZIM9"/>
<gene>
    <name evidence="1" type="ORF">GS882_03840</name>
</gene>
<reference evidence="1" key="1">
    <citation type="journal article" date="2020" name="Environ. Microbiol.">
        <title>The novel and transferable erm(51) gene confers Macrolides, Lincosamides, and Streptogramins B (MLSB) resistance to clonal Rhodococcus equi in the environment.</title>
        <authorList>
            <person name="Huber L."/>
            <person name="Giguere S."/>
            <person name="Slovis N.M."/>
            <person name="Alvarez-Narvaez S."/>
            <person name="Hart K.A."/>
            <person name="Greiter M."/>
            <person name="Morris E.R.A."/>
            <person name="Cohen N.D."/>
        </authorList>
    </citation>
    <scope>NUCLEOTIDE SEQUENCE</scope>
    <source>
        <strain evidence="1">Lh_116_1</strain>
    </source>
</reference>
<accession>A0A9Q4ZIM9</accession>
<name>A0A9Q4ZIM9_RHOHA</name>
<dbReference type="EMBL" id="WVBC01000002">
    <property type="protein sequence ID" value="NKT77344.1"/>
    <property type="molecule type" value="Genomic_DNA"/>
</dbReference>
<comment type="caution">
    <text evidence="1">The sequence shown here is derived from an EMBL/GenBank/DDBJ whole genome shotgun (WGS) entry which is preliminary data.</text>
</comment>
<dbReference type="Proteomes" id="UP000603463">
    <property type="component" value="Unassembled WGS sequence"/>
</dbReference>